<protein>
    <submittedName>
        <fullName evidence="3">Uncharacterized protein</fullName>
    </submittedName>
</protein>
<name>A0A2N5U5T7_9BASI</name>
<reference evidence="3 4" key="1">
    <citation type="submission" date="2017-11" db="EMBL/GenBank/DDBJ databases">
        <title>De novo assembly and phasing of dikaryotic genomes from two isolates of Puccinia coronata f. sp. avenae, the causal agent of oat crown rust.</title>
        <authorList>
            <person name="Miller M.E."/>
            <person name="Zhang Y."/>
            <person name="Omidvar V."/>
            <person name="Sperschneider J."/>
            <person name="Schwessinger B."/>
            <person name="Raley C."/>
            <person name="Palmer J.M."/>
            <person name="Garnica D."/>
            <person name="Upadhyaya N."/>
            <person name="Rathjen J."/>
            <person name="Taylor J.M."/>
            <person name="Park R.F."/>
            <person name="Dodds P.N."/>
            <person name="Hirsch C.D."/>
            <person name="Kianian S.F."/>
            <person name="Figueroa M."/>
        </authorList>
    </citation>
    <scope>NUCLEOTIDE SEQUENCE [LARGE SCALE GENOMIC DNA]</scope>
    <source>
        <strain evidence="3">12SD80</strain>
    </source>
</reference>
<dbReference type="GO" id="GO:0005634">
    <property type="term" value="C:nucleus"/>
    <property type="evidence" value="ECO:0007669"/>
    <property type="project" value="InterPro"/>
</dbReference>
<proteinExistence type="predicted"/>
<accession>A0A2N5U5T7</accession>
<evidence type="ECO:0000313" key="3">
    <source>
        <dbReference type="EMBL" id="PLW33086.1"/>
    </source>
</evidence>
<dbReference type="EMBL" id="PGCI01000228">
    <property type="protein sequence ID" value="PLW33086.1"/>
    <property type="molecule type" value="Genomic_DNA"/>
</dbReference>
<feature type="region of interest" description="Disordered" evidence="2">
    <location>
        <begin position="260"/>
        <end position="289"/>
    </location>
</feature>
<evidence type="ECO:0000313" key="4">
    <source>
        <dbReference type="Proteomes" id="UP000235392"/>
    </source>
</evidence>
<dbReference type="PANTHER" id="PTHR28122">
    <property type="entry name" value="E3 UBIQUITIN-PROTEIN LIGASE SUBSTRATE RECEPTOR MMS22"/>
    <property type="match status" value="1"/>
</dbReference>
<feature type="compositionally biased region" description="Pro residues" evidence="2">
    <location>
        <begin position="673"/>
        <end position="684"/>
    </location>
</feature>
<evidence type="ECO:0000256" key="2">
    <source>
        <dbReference type="SAM" id="MobiDB-lite"/>
    </source>
</evidence>
<dbReference type="Proteomes" id="UP000235392">
    <property type="component" value="Unassembled WGS sequence"/>
</dbReference>
<dbReference type="GO" id="GO:0031297">
    <property type="term" value="P:replication fork processing"/>
    <property type="evidence" value="ECO:0007669"/>
    <property type="project" value="InterPro"/>
</dbReference>
<gene>
    <name evidence="3" type="ORF">PCASD_13829</name>
</gene>
<dbReference type="AlphaFoldDB" id="A0A2N5U5T7"/>
<sequence length="722" mass="81260">MGPADPKISELYRTSLVNHSSLFLIYSILFPNTVKRQWSFLSNLYSFSSIDHIARSTHLKILSQFAKFLKPCSSSSSASAPPGLCQFDHLNIVLKKFFENLNLLKSEYSKLKERKSAIQGRLFSSTGTGSVGASSSSRDIFKKDSVEYSTLKSELKEITDLLTSRIHLIVQIFHSLLDLFSFHLHDLRHDRLGVHPLIYPALVWLDPSWTVGLEGSSLAKEKTVMSAFNQFVGALLDRRRMKLGQVVEYKRRVKEIEDKQQEEARIRSDYPHQSAEHHHELVDQELGTEKSELKEEIEAVYELDRQWIARLISVLPSLLAQSIESFIHDYQGPDDEDAFYTIGIELAKSLGAIDQLKGVADPHFLWVENFRSVDQWLGSGLSSKQNGDSHLQSKSTSAATTLHLHKNKYSLRIMKISITGLMSYLIGNLGAYYQEDHHHRSQPNPSPAPSPLEQVYRGAVRMWVLRVWMSSLTFFEYTLQLPFSCLIIHLEAYAHSIHPDPHELFGSFVPPLDAWNRWLVLQRLPAEPLPLMNSTSPPSSINELSLDSSFAKPFESKRFELFDLIFGEMKRHLGRAVGLQVCGAEAEGGIGAERYVRLYKELLGAIAESISATTRRLNVVMMEEAAGRVVAPREGRATDAPPHPPHRSLLAAQVAAWKDALKHTLLHHLPLHQTPPPPRPPPSPSSSSSTTSNSLDALGLLHFFNFISFPKLGILKSFLGIM</sequence>
<feature type="region of interest" description="Disordered" evidence="2">
    <location>
        <begin position="669"/>
        <end position="691"/>
    </location>
</feature>
<keyword evidence="1" id="KW-0175">Coiled coil</keyword>
<dbReference type="InterPro" id="IPR019021">
    <property type="entry name" value="Mms22"/>
</dbReference>
<feature type="coiled-coil region" evidence="1">
    <location>
        <begin position="94"/>
        <end position="121"/>
    </location>
</feature>
<comment type="caution">
    <text evidence="3">The sequence shown here is derived from an EMBL/GenBank/DDBJ whole genome shotgun (WGS) entry which is preliminary data.</text>
</comment>
<dbReference type="PANTHER" id="PTHR28122:SF1">
    <property type="entry name" value="E3 UBIQUITIN-PROTEIN LIGASE SUBSTRATE RECEPTOR MMS22"/>
    <property type="match status" value="1"/>
</dbReference>
<dbReference type="GO" id="GO:0000724">
    <property type="term" value="P:double-strand break repair via homologous recombination"/>
    <property type="evidence" value="ECO:0007669"/>
    <property type="project" value="TreeGrafter"/>
</dbReference>
<evidence type="ECO:0000256" key="1">
    <source>
        <dbReference type="SAM" id="Coils"/>
    </source>
</evidence>
<organism evidence="3 4">
    <name type="scientific">Puccinia coronata f. sp. avenae</name>
    <dbReference type="NCBI Taxonomy" id="200324"/>
    <lineage>
        <taxon>Eukaryota</taxon>
        <taxon>Fungi</taxon>
        <taxon>Dikarya</taxon>
        <taxon>Basidiomycota</taxon>
        <taxon>Pucciniomycotina</taxon>
        <taxon>Pucciniomycetes</taxon>
        <taxon>Pucciniales</taxon>
        <taxon>Pucciniaceae</taxon>
        <taxon>Puccinia</taxon>
    </lineage>
</organism>
<dbReference type="GO" id="GO:0035361">
    <property type="term" value="C:Cul8-RING ubiquitin ligase complex"/>
    <property type="evidence" value="ECO:0007669"/>
    <property type="project" value="TreeGrafter"/>
</dbReference>